<name>A0A165P5Z0_EXIGL</name>
<gene>
    <name evidence="1" type="ORF">EXIGLDRAFT_691724</name>
</gene>
<evidence type="ECO:0008006" key="3">
    <source>
        <dbReference type="Google" id="ProtNLM"/>
    </source>
</evidence>
<protein>
    <recommendedName>
        <fullName evidence="3">F-box domain-containing protein</fullName>
    </recommendedName>
</protein>
<evidence type="ECO:0000313" key="2">
    <source>
        <dbReference type="Proteomes" id="UP000077266"/>
    </source>
</evidence>
<dbReference type="InParanoid" id="A0A165P5Z0"/>
<evidence type="ECO:0000313" key="1">
    <source>
        <dbReference type="EMBL" id="KZW01701.1"/>
    </source>
</evidence>
<sequence length="269" mass="31167">MVLNTDVLREIFEYVGYSDTAAGVRLSRVSKDARSWLIPRIFKFLVLDNNSFSRLHYVHQHTPPPFGHHVETIAILNVCCVRPHWDIPLLWADRMAYVLDSWWLPPDSHASLPELHVISACCYGPANRTSISRFYLDFASKFYHIRSTRFPVLTHLGFSEFAAKQAFILHHTTCLLRYELPALQVLCLRVYTDAPDLRTTGIWTALRALRDDRILLLQTMDRSITGTNPSVLDDEEKDRAFERTRDIFRKYVSGVEDPWAVGERVYAKE</sequence>
<dbReference type="OrthoDB" id="3145912at2759"/>
<dbReference type="AlphaFoldDB" id="A0A165P5Z0"/>
<reference evidence="1 2" key="1">
    <citation type="journal article" date="2016" name="Mol. Biol. Evol.">
        <title>Comparative Genomics of Early-Diverging Mushroom-Forming Fungi Provides Insights into the Origins of Lignocellulose Decay Capabilities.</title>
        <authorList>
            <person name="Nagy L.G."/>
            <person name="Riley R."/>
            <person name="Tritt A."/>
            <person name="Adam C."/>
            <person name="Daum C."/>
            <person name="Floudas D."/>
            <person name="Sun H."/>
            <person name="Yadav J.S."/>
            <person name="Pangilinan J."/>
            <person name="Larsson K.H."/>
            <person name="Matsuura K."/>
            <person name="Barry K."/>
            <person name="Labutti K."/>
            <person name="Kuo R."/>
            <person name="Ohm R.A."/>
            <person name="Bhattacharya S.S."/>
            <person name="Shirouzu T."/>
            <person name="Yoshinaga Y."/>
            <person name="Martin F.M."/>
            <person name="Grigoriev I.V."/>
            <person name="Hibbett D.S."/>
        </authorList>
    </citation>
    <scope>NUCLEOTIDE SEQUENCE [LARGE SCALE GENOMIC DNA]</scope>
    <source>
        <strain evidence="1 2">HHB12029</strain>
    </source>
</reference>
<organism evidence="1 2">
    <name type="scientific">Exidia glandulosa HHB12029</name>
    <dbReference type="NCBI Taxonomy" id="1314781"/>
    <lineage>
        <taxon>Eukaryota</taxon>
        <taxon>Fungi</taxon>
        <taxon>Dikarya</taxon>
        <taxon>Basidiomycota</taxon>
        <taxon>Agaricomycotina</taxon>
        <taxon>Agaricomycetes</taxon>
        <taxon>Auriculariales</taxon>
        <taxon>Exidiaceae</taxon>
        <taxon>Exidia</taxon>
    </lineage>
</organism>
<dbReference type="EMBL" id="KV425892">
    <property type="protein sequence ID" value="KZW01701.1"/>
    <property type="molecule type" value="Genomic_DNA"/>
</dbReference>
<accession>A0A165P5Z0</accession>
<dbReference type="Proteomes" id="UP000077266">
    <property type="component" value="Unassembled WGS sequence"/>
</dbReference>
<keyword evidence="2" id="KW-1185">Reference proteome</keyword>
<proteinExistence type="predicted"/>